<feature type="transmembrane region" description="Helical" evidence="7">
    <location>
        <begin position="26"/>
        <end position="47"/>
    </location>
</feature>
<keyword evidence="9" id="KW-1185">Reference proteome</keyword>
<dbReference type="Proteomes" id="UP000288246">
    <property type="component" value="Unassembled WGS sequence"/>
</dbReference>
<feature type="region of interest" description="Disordered" evidence="6">
    <location>
        <begin position="1"/>
        <end position="21"/>
    </location>
</feature>
<feature type="transmembrane region" description="Helical" evidence="7">
    <location>
        <begin position="302"/>
        <end position="326"/>
    </location>
</feature>
<feature type="transmembrane region" description="Helical" evidence="7">
    <location>
        <begin position="338"/>
        <end position="360"/>
    </location>
</feature>
<protein>
    <submittedName>
        <fullName evidence="8">Uncharacterized protein</fullName>
    </submittedName>
</protein>
<organism evidence="8 9">
    <name type="scientific">Cellulomonas algicola</name>
    <dbReference type="NCBI Taxonomy" id="2071633"/>
    <lineage>
        <taxon>Bacteria</taxon>
        <taxon>Bacillati</taxon>
        <taxon>Actinomycetota</taxon>
        <taxon>Actinomycetes</taxon>
        <taxon>Micrococcales</taxon>
        <taxon>Cellulomonadaceae</taxon>
        <taxon>Cellulomonas</taxon>
    </lineage>
</organism>
<name>A0A401V0N3_9CELL</name>
<evidence type="ECO:0000256" key="3">
    <source>
        <dbReference type="ARBA" id="ARBA00022692"/>
    </source>
</evidence>
<dbReference type="PANTHER" id="PTHR30250">
    <property type="entry name" value="PST FAMILY PREDICTED COLANIC ACID TRANSPORTER"/>
    <property type="match status" value="1"/>
</dbReference>
<evidence type="ECO:0000313" key="8">
    <source>
        <dbReference type="EMBL" id="GCD20444.1"/>
    </source>
</evidence>
<dbReference type="PANTHER" id="PTHR30250:SF11">
    <property type="entry name" value="O-ANTIGEN TRANSPORTER-RELATED"/>
    <property type="match status" value="1"/>
</dbReference>
<reference evidence="8 9" key="1">
    <citation type="submission" date="2018-11" db="EMBL/GenBank/DDBJ databases">
        <title>Draft genome sequence of Cellulomonas takizawaensis strain TKZ-21.</title>
        <authorList>
            <person name="Yamamura H."/>
            <person name="Hayashi T."/>
            <person name="Hamada M."/>
            <person name="Serisawa Y."/>
            <person name="Matsuyama K."/>
            <person name="Nakagawa Y."/>
            <person name="Otoguro M."/>
            <person name="Yanagida F."/>
            <person name="Hayakawa M."/>
        </authorList>
    </citation>
    <scope>NUCLEOTIDE SEQUENCE [LARGE SCALE GENOMIC DNA]</scope>
    <source>
        <strain evidence="8 9">TKZ-21</strain>
    </source>
</reference>
<feature type="transmembrane region" description="Helical" evidence="7">
    <location>
        <begin position="67"/>
        <end position="87"/>
    </location>
</feature>
<keyword evidence="2" id="KW-1003">Cell membrane</keyword>
<keyword evidence="4 7" id="KW-1133">Transmembrane helix</keyword>
<dbReference type="InterPro" id="IPR002797">
    <property type="entry name" value="Polysacc_synth"/>
</dbReference>
<gene>
    <name evidence="8" type="ORF">CTKZ_20060</name>
</gene>
<evidence type="ECO:0000256" key="5">
    <source>
        <dbReference type="ARBA" id="ARBA00023136"/>
    </source>
</evidence>
<feature type="transmembrane region" description="Helical" evidence="7">
    <location>
        <begin position="161"/>
        <end position="182"/>
    </location>
</feature>
<evidence type="ECO:0000313" key="9">
    <source>
        <dbReference type="Proteomes" id="UP000288246"/>
    </source>
</evidence>
<dbReference type="CDD" id="cd13128">
    <property type="entry name" value="MATE_Wzx_like"/>
    <property type="match status" value="1"/>
</dbReference>
<evidence type="ECO:0000256" key="1">
    <source>
        <dbReference type="ARBA" id="ARBA00004651"/>
    </source>
</evidence>
<sequence>MTRRTGETGGPAVEDRTKAKGGTARSMTITLVGNLFPPVVALASGPILAQSLGVDGRGAVAAATAPLGLAIALMTFGVPEAVSYAVARHPRLVRVAARNGAAIVVLAGLLATGAVFAAREWLSGGDLEIQKLMAVASLAVLPTLLLGVLRGIASGLQRWAMVAWEKVLASGLRLAVLIPLWLTGHLTPFTATVVLAVMPVMGALAYLTLPRRLPPAEPDTEGLASTRALTGYGLRLWIGTISGILLSRVDQTIMTPLSSAYELGLYVVAVNVSELPLVIHRAVRDVTFVTDASRSEDARLAAAARISTLICTVVALVLGGTMIWWLPLLFGEEFAPAVPIAWLLLVAVVISTPGSIAGAGLSARGRPGLRSIALVIACVLNIGLLVLLVPTYGAMGAAWATLLGYVVSSGLNQWFLKRLFGVSMLSFYGVRRTDLTILRGYAGSLVGGVTRRLRPRR</sequence>
<proteinExistence type="predicted"/>
<evidence type="ECO:0000256" key="2">
    <source>
        <dbReference type="ARBA" id="ARBA00022475"/>
    </source>
</evidence>
<feature type="transmembrane region" description="Helical" evidence="7">
    <location>
        <begin position="99"/>
        <end position="117"/>
    </location>
</feature>
<feature type="transmembrane region" description="Helical" evidence="7">
    <location>
        <begin position="188"/>
        <end position="209"/>
    </location>
</feature>
<evidence type="ECO:0000256" key="7">
    <source>
        <dbReference type="SAM" id="Phobius"/>
    </source>
</evidence>
<accession>A0A401V0N3</accession>
<feature type="transmembrane region" description="Helical" evidence="7">
    <location>
        <begin position="129"/>
        <end position="149"/>
    </location>
</feature>
<dbReference type="RefSeq" id="WP_124342950.1">
    <property type="nucleotide sequence ID" value="NZ_BHYL01000149.1"/>
</dbReference>
<evidence type="ECO:0000256" key="6">
    <source>
        <dbReference type="SAM" id="MobiDB-lite"/>
    </source>
</evidence>
<evidence type="ECO:0000256" key="4">
    <source>
        <dbReference type="ARBA" id="ARBA00022989"/>
    </source>
</evidence>
<feature type="transmembrane region" description="Helical" evidence="7">
    <location>
        <begin position="398"/>
        <end position="416"/>
    </location>
</feature>
<dbReference type="AlphaFoldDB" id="A0A401V0N3"/>
<dbReference type="Pfam" id="PF01943">
    <property type="entry name" value="Polysacc_synt"/>
    <property type="match status" value="1"/>
</dbReference>
<dbReference type="InterPro" id="IPR050833">
    <property type="entry name" value="Poly_Biosynth_Transport"/>
</dbReference>
<comment type="caution">
    <text evidence="8">The sequence shown here is derived from an EMBL/GenBank/DDBJ whole genome shotgun (WGS) entry which is preliminary data.</text>
</comment>
<keyword evidence="5 7" id="KW-0472">Membrane</keyword>
<dbReference type="GO" id="GO:0005886">
    <property type="term" value="C:plasma membrane"/>
    <property type="evidence" value="ECO:0007669"/>
    <property type="project" value="UniProtKB-SubCell"/>
</dbReference>
<dbReference type="OrthoDB" id="3320002at2"/>
<keyword evidence="3 7" id="KW-0812">Transmembrane</keyword>
<comment type="subcellular location">
    <subcellularLocation>
        <location evidence="1">Cell membrane</location>
        <topology evidence="1">Multi-pass membrane protein</topology>
    </subcellularLocation>
</comment>
<feature type="transmembrane region" description="Helical" evidence="7">
    <location>
        <begin position="372"/>
        <end position="392"/>
    </location>
</feature>
<dbReference type="EMBL" id="BHYL01000149">
    <property type="protein sequence ID" value="GCD20444.1"/>
    <property type="molecule type" value="Genomic_DNA"/>
</dbReference>